<comment type="caution">
    <text evidence="10">The sequence shown here is derived from an EMBL/GenBank/DDBJ whole genome shotgun (WGS) entry which is preliminary data.</text>
</comment>
<evidence type="ECO:0000256" key="3">
    <source>
        <dbReference type="ARBA" id="ARBA00022679"/>
    </source>
</evidence>
<feature type="domain" description="Protein kinase" evidence="9">
    <location>
        <begin position="80"/>
        <end position="341"/>
    </location>
</feature>
<keyword evidence="11" id="KW-1185">Reference proteome</keyword>
<dbReference type="SUPFAM" id="SSF56112">
    <property type="entry name" value="Protein kinase-like (PK-like)"/>
    <property type="match status" value="1"/>
</dbReference>
<dbReference type="PANTHER" id="PTHR43289">
    <property type="entry name" value="MITOGEN-ACTIVATED PROTEIN KINASE KINASE KINASE 20-RELATED"/>
    <property type="match status" value="1"/>
</dbReference>
<feature type="binding site" evidence="7">
    <location>
        <position position="109"/>
    </location>
    <ligand>
        <name>ATP</name>
        <dbReference type="ChEBI" id="CHEBI:30616"/>
    </ligand>
</feature>
<evidence type="ECO:0000313" key="11">
    <source>
        <dbReference type="Proteomes" id="UP001501358"/>
    </source>
</evidence>
<evidence type="ECO:0000256" key="8">
    <source>
        <dbReference type="SAM" id="MobiDB-lite"/>
    </source>
</evidence>
<feature type="compositionally biased region" description="Low complexity" evidence="8">
    <location>
        <begin position="353"/>
        <end position="365"/>
    </location>
</feature>
<dbReference type="Gene3D" id="3.30.200.20">
    <property type="entry name" value="Phosphorylase Kinase, domain 1"/>
    <property type="match status" value="1"/>
</dbReference>
<evidence type="ECO:0000256" key="6">
    <source>
        <dbReference type="ARBA" id="ARBA00022840"/>
    </source>
</evidence>
<accession>A0ABN3LQB6</accession>
<dbReference type="CDD" id="cd14014">
    <property type="entry name" value="STKc_PknB_like"/>
    <property type="match status" value="1"/>
</dbReference>
<dbReference type="InterPro" id="IPR000719">
    <property type="entry name" value="Prot_kinase_dom"/>
</dbReference>
<keyword evidence="2" id="KW-0723">Serine/threonine-protein kinase</keyword>
<dbReference type="RefSeq" id="WP_344383244.1">
    <property type="nucleotide sequence ID" value="NZ_BAAATA010000011.1"/>
</dbReference>
<dbReference type="GO" id="GO:0016301">
    <property type="term" value="F:kinase activity"/>
    <property type="evidence" value="ECO:0007669"/>
    <property type="project" value="UniProtKB-KW"/>
</dbReference>
<gene>
    <name evidence="10" type="ORF">GCM10010406_24710</name>
</gene>
<keyword evidence="3" id="KW-0808">Transferase</keyword>
<evidence type="ECO:0000313" key="10">
    <source>
        <dbReference type="EMBL" id="GAA2487614.1"/>
    </source>
</evidence>
<dbReference type="PROSITE" id="PS50011">
    <property type="entry name" value="PROTEIN_KINASE_DOM"/>
    <property type="match status" value="1"/>
</dbReference>
<evidence type="ECO:0000256" key="1">
    <source>
        <dbReference type="ARBA" id="ARBA00012513"/>
    </source>
</evidence>
<dbReference type="EC" id="2.7.11.1" evidence="1"/>
<keyword evidence="6 7" id="KW-0067">ATP-binding</keyword>
<dbReference type="SMART" id="SM00220">
    <property type="entry name" value="S_TKc"/>
    <property type="match status" value="1"/>
</dbReference>
<feature type="compositionally biased region" description="Low complexity" evidence="8">
    <location>
        <begin position="29"/>
        <end position="49"/>
    </location>
</feature>
<proteinExistence type="predicted"/>
<protein>
    <recommendedName>
        <fullName evidence="1">non-specific serine/threonine protein kinase</fullName>
        <ecNumber evidence="1">2.7.11.1</ecNumber>
    </recommendedName>
</protein>
<dbReference type="Gene3D" id="1.10.510.10">
    <property type="entry name" value="Transferase(Phosphotransferase) domain 1"/>
    <property type="match status" value="1"/>
</dbReference>
<dbReference type="InterPro" id="IPR017441">
    <property type="entry name" value="Protein_kinase_ATP_BS"/>
</dbReference>
<dbReference type="PROSITE" id="PS00107">
    <property type="entry name" value="PROTEIN_KINASE_ATP"/>
    <property type="match status" value="1"/>
</dbReference>
<dbReference type="Pfam" id="PF00069">
    <property type="entry name" value="Pkinase"/>
    <property type="match status" value="1"/>
</dbReference>
<dbReference type="Proteomes" id="UP001501358">
    <property type="component" value="Unassembled WGS sequence"/>
</dbReference>
<evidence type="ECO:0000256" key="7">
    <source>
        <dbReference type="PROSITE-ProRule" id="PRU10141"/>
    </source>
</evidence>
<evidence type="ECO:0000259" key="9">
    <source>
        <dbReference type="PROSITE" id="PS50011"/>
    </source>
</evidence>
<reference evidence="10 11" key="1">
    <citation type="journal article" date="2019" name="Int. J. Syst. Evol. Microbiol.">
        <title>The Global Catalogue of Microorganisms (GCM) 10K type strain sequencing project: providing services to taxonomists for standard genome sequencing and annotation.</title>
        <authorList>
            <consortium name="The Broad Institute Genomics Platform"/>
            <consortium name="The Broad Institute Genome Sequencing Center for Infectious Disease"/>
            <person name="Wu L."/>
            <person name="Ma J."/>
        </authorList>
    </citation>
    <scope>NUCLEOTIDE SEQUENCE [LARGE SCALE GENOMIC DNA]</scope>
    <source>
        <strain evidence="10 11">JCM 6307</strain>
    </source>
</reference>
<evidence type="ECO:0000256" key="2">
    <source>
        <dbReference type="ARBA" id="ARBA00022527"/>
    </source>
</evidence>
<keyword evidence="5 10" id="KW-0418">Kinase</keyword>
<evidence type="ECO:0000256" key="4">
    <source>
        <dbReference type="ARBA" id="ARBA00022741"/>
    </source>
</evidence>
<dbReference type="InterPro" id="IPR011009">
    <property type="entry name" value="Kinase-like_dom_sf"/>
</dbReference>
<name>A0ABN3LQB6_9ACTN</name>
<keyword evidence="4 7" id="KW-0547">Nucleotide-binding</keyword>
<dbReference type="InterPro" id="IPR008271">
    <property type="entry name" value="Ser/Thr_kinase_AS"/>
</dbReference>
<sequence length="558" mass="59022">MANDGGRTDLPTSYGLQPPRRSPEDRAEAAAAADPAGPAAEAPAAAAPPATAPPAAVPPAAARPADGRAGGTGRLVGGRYLLQEQLGAGGMGTVWKAHDRVVDRPVAVKEPRVPEHLGERERATAYRRMLREARAAARIDHPGVVTIHDVVLEDGRPWIVMELVRGRSLADVLDEGTLPPQEAARIGLAVLNALAAAHDAGVLHRDVKPANVLIGRHDRVVLTDFGIAQVEGEAPLTETGSFVGSPEFIAPERVLGQRPGPESDLWSLGVVLYAAVEGMSPFRRQTTPGTLQAVLSAEPQTSAHAGTLGLLINRMLHKNPQSRPTVIEVRAALRAVAHPEPAAPAPGAGQGSGPAADPGRRPAAPRLGRGARLGVLGAAVAAVLALVLVLADPFSGVPDGWVERDETKLVNATLAVPAGYERNADKAKVTYTDPDGVFAVSLERSEGEKRSPLETANADLAWYEEGGETDYRDTMEDAEGTVDNPVFQERDAALLDVAYTSREEEDEGTRYRDLALIVVNGKGVQYRLEVWMPAAKDQAAEGEKIFETVKEHLAVHDL</sequence>
<feature type="region of interest" description="Disordered" evidence="8">
    <location>
        <begin position="340"/>
        <end position="365"/>
    </location>
</feature>
<organism evidence="10 11">
    <name type="scientific">Streptomyces thermolineatus</name>
    <dbReference type="NCBI Taxonomy" id="44033"/>
    <lineage>
        <taxon>Bacteria</taxon>
        <taxon>Bacillati</taxon>
        <taxon>Actinomycetota</taxon>
        <taxon>Actinomycetes</taxon>
        <taxon>Kitasatosporales</taxon>
        <taxon>Streptomycetaceae</taxon>
        <taxon>Streptomyces</taxon>
    </lineage>
</organism>
<dbReference type="PROSITE" id="PS00108">
    <property type="entry name" value="PROTEIN_KINASE_ST"/>
    <property type="match status" value="1"/>
</dbReference>
<dbReference type="EMBL" id="BAAATA010000011">
    <property type="protein sequence ID" value="GAA2487614.1"/>
    <property type="molecule type" value="Genomic_DNA"/>
</dbReference>
<feature type="region of interest" description="Disordered" evidence="8">
    <location>
        <begin position="1"/>
        <end position="70"/>
    </location>
</feature>
<dbReference type="PANTHER" id="PTHR43289:SF6">
    <property type="entry name" value="SERINE_THREONINE-PROTEIN KINASE NEKL-3"/>
    <property type="match status" value="1"/>
</dbReference>
<evidence type="ECO:0000256" key="5">
    <source>
        <dbReference type="ARBA" id="ARBA00022777"/>
    </source>
</evidence>